<feature type="non-terminal residue" evidence="2">
    <location>
        <position position="98"/>
    </location>
</feature>
<dbReference type="AlphaFoldDB" id="A0A061RU29"/>
<evidence type="ECO:0000313" key="2">
    <source>
        <dbReference type="EMBL" id="JAC76372.1"/>
    </source>
</evidence>
<keyword evidence="1" id="KW-1133">Transmembrane helix</keyword>
<keyword evidence="1" id="KW-0472">Membrane</keyword>
<accession>A0A061RU29</accession>
<dbReference type="EMBL" id="GBEZ01009200">
    <property type="protein sequence ID" value="JAC76372.1"/>
    <property type="molecule type" value="Transcribed_RNA"/>
</dbReference>
<sequence length="98" mass="10814">MSSASKQGASELEQFFAVLRKNVLVRTSGVNGACGLRGSILGWLSLLFEVSLPVLFFLIMCVPRYYIKPTPLPAQFYPRGTLESLDWVMGYYYGPGAA</sequence>
<reference evidence="2" key="1">
    <citation type="submission" date="2014-05" db="EMBL/GenBank/DDBJ databases">
        <title>The transcriptome of the halophilic microalga Tetraselmis sp. GSL018 isolated from the Great Salt Lake, Utah.</title>
        <authorList>
            <person name="Jinkerson R.E."/>
            <person name="D'Adamo S."/>
            <person name="Posewitz M.C."/>
        </authorList>
    </citation>
    <scope>NUCLEOTIDE SEQUENCE</scope>
    <source>
        <strain evidence="2">GSL018</strain>
    </source>
</reference>
<evidence type="ECO:0000256" key="1">
    <source>
        <dbReference type="SAM" id="Phobius"/>
    </source>
</evidence>
<protein>
    <submittedName>
        <fullName evidence="2">Uncharacterized protein</fullName>
    </submittedName>
</protein>
<feature type="transmembrane region" description="Helical" evidence="1">
    <location>
        <begin position="40"/>
        <end position="62"/>
    </location>
</feature>
<keyword evidence="1" id="KW-0812">Transmembrane</keyword>
<gene>
    <name evidence="2" type="ORF">TSPGSL018_20365</name>
</gene>
<organism evidence="2">
    <name type="scientific">Tetraselmis sp. GSL018</name>
    <dbReference type="NCBI Taxonomy" id="582737"/>
    <lineage>
        <taxon>Eukaryota</taxon>
        <taxon>Viridiplantae</taxon>
        <taxon>Chlorophyta</taxon>
        <taxon>core chlorophytes</taxon>
        <taxon>Chlorodendrophyceae</taxon>
        <taxon>Chlorodendrales</taxon>
        <taxon>Chlorodendraceae</taxon>
        <taxon>Tetraselmis</taxon>
    </lineage>
</organism>
<name>A0A061RU29_9CHLO</name>
<proteinExistence type="predicted"/>